<proteinExistence type="predicted"/>
<name>A0A0F9DE03_9ZZZZ</name>
<evidence type="ECO:0000313" key="1">
    <source>
        <dbReference type="EMBL" id="KKL59963.1"/>
    </source>
</evidence>
<reference evidence="1" key="1">
    <citation type="journal article" date="2015" name="Nature">
        <title>Complex archaea that bridge the gap between prokaryotes and eukaryotes.</title>
        <authorList>
            <person name="Spang A."/>
            <person name="Saw J.H."/>
            <person name="Jorgensen S.L."/>
            <person name="Zaremba-Niedzwiedzka K."/>
            <person name="Martijn J."/>
            <person name="Lind A.E."/>
            <person name="van Eijk R."/>
            <person name="Schleper C."/>
            <person name="Guy L."/>
            <person name="Ettema T.J."/>
        </authorList>
    </citation>
    <scope>NUCLEOTIDE SEQUENCE</scope>
</reference>
<comment type="caution">
    <text evidence="1">The sequence shown here is derived from an EMBL/GenBank/DDBJ whole genome shotgun (WGS) entry which is preliminary data.</text>
</comment>
<sequence length="81" mass="9921">NLRPVDVKKLEIFFKEQILTENPKATMITFLRKKFQKKNVILLEKIKEILEEFNTQGFRVTLRHLYYQLVSLCLYQKIFYH</sequence>
<accession>A0A0F9DE03</accession>
<organism evidence="1">
    <name type="scientific">marine sediment metagenome</name>
    <dbReference type="NCBI Taxonomy" id="412755"/>
    <lineage>
        <taxon>unclassified sequences</taxon>
        <taxon>metagenomes</taxon>
        <taxon>ecological metagenomes</taxon>
    </lineage>
</organism>
<dbReference type="AlphaFoldDB" id="A0A0F9DE03"/>
<feature type="non-terminal residue" evidence="1">
    <location>
        <position position="1"/>
    </location>
</feature>
<protein>
    <submittedName>
        <fullName evidence="1">Uncharacterized protein</fullName>
    </submittedName>
</protein>
<gene>
    <name evidence="1" type="ORF">LCGC14_2210050</name>
</gene>
<dbReference type="EMBL" id="LAZR01029309">
    <property type="protein sequence ID" value="KKL59963.1"/>
    <property type="molecule type" value="Genomic_DNA"/>
</dbReference>